<sequence length="149" mass="16900">MWTCSVIYSLFLGFSTVLYSAYGDSEFMVDVTSATSITVKMIDSPDESGAMFLIFEAHCDDVWRGLLIGGTTVTSSRPGPLYRSNEVFDSYGVSEDELFLVEWKQLVNQNCGYDVKLKEKDMLYFKRSDSEDAFYSVVNDEFVPLHRVS</sequence>
<gene>
    <name evidence="2" type="ORF">FOZ62_008646</name>
</gene>
<feature type="signal peptide" evidence="1">
    <location>
        <begin position="1"/>
        <end position="23"/>
    </location>
</feature>
<evidence type="ECO:0000313" key="2">
    <source>
        <dbReference type="EMBL" id="KAF4731750.1"/>
    </source>
</evidence>
<dbReference type="EMBL" id="JABANM010015018">
    <property type="protein sequence ID" value="KAF4731750.1"/>
    <property type="molecule type" value="Genomic_DNA"/>
</dbReference>
<dbReference type="Proteomes" id="UP000574390">
    <property type="component" value="Unassembled WGS sequence"/>
</dbReference>
<comment type="caution">
    <text evidence="2">The sequence shown here is derived from an EMBL/GenBank/DDBJ whole genome shotgun (WGS) entry which is preliminary data.</text>
</comment>
<evidence type="ECO:0000313" key="3">
    <source>
        <dbReference type="Proteomes" id="UP000574390"/>
    </source>
</evidence>
<name>A0A7J6SI15_PEROL</name>
<evidence type="ECO:0008006" key="4">
    <source>
        <dbReference type="Google" id="ProtNLM"/>
    </source>
</evidence>
<reference evidence="2 3" key="1">
    <citation type="submission" date="2020-04" db="EMBL/GenBank/DDBJ databases">
        <title>Perkinsus olseni comparative genomics.</title>
        <authorList>
            <person name="Bogema D.R."/>
        </authorList>
    </citation>
    <scope>NUCLEOTIDE SEQUENCE [LARGE SCALE GENOMIC DNA]</scope>
    <source>
        <strain evidence="2">ATCC PRA-205</strain>
    </source>
</reference>
<dbReference type="AlphaFoldDB" id="A0A7J6SI15"/>
<proteinExistence type="predicted"/>
<protein>
    <recommendedName>
        <fullName evidence="4">DOMON domain-containing protein</fullName>
    </recommendedName>
</protein>
<feature type="chain" id="PRO_5029595358" description="DOMON domain-containing protein" evidence="1">
    <location>
        <begin position="24"/>
        <end position="149"/>
    </location>
</feature>
<accession>A0A7J6SI15</accession>
<organism evidence="2 3">
    <name type="scientific">Perkinsus olseni</name>
    <name type="common">Perkinsus atlanticus</name>
    <dbReference type="NCBI Taxonomy" id="32597"/>
    <lineage>
        <taxon>Eukaryota</taxon>
        <taxon>Sar</taxon>
        <taxon>Alveolata</taxon>
        <taxon>Perkinsozoa</taxon>
        <taxon>Perkinsea</taxon>
        <taxon>Perkinsida</taxon>
        <taxon>Perkinsidae</taxon>
        <taxon>Perkinsus</taxon>
    </lineage>
</organism>
<evidence type="ECO:0000256" key="1">
    <source>
        <dbReference type="SAM" id="SignalP"/>
    </source>
</evidence>
<keyword evidence="1" id="KW-0732">Signal</keyword>